<dbReference type="Proteomes" id="UP000006753">
    <property type="component" value="Unassembled WGS sequence"/>
</dbReference>
<feature type="compositionally biased region" description="Low complexity" evidence="1">
    <location>
        <begin position="500"/>
        <end position="523"/>
    </location>
</feature>
<sequence length="672" mass="73123">MEMEKFGCDYGEARNEREGNRSLYGRRCPPWTHISADNLSFVIQAARTVDDNGSYSQRVLMKVISGAETLEYQDLGRLVQLYRQADPSTEPENMVEVMANSPRMAMRYPQSFDSVRKIQVRFQNDADCTKAMNIMKELGLPIKAPVLPVARPGPSPSPSMLSSSSIQSNSSLAPPPRSVSTMSTLSNDRSFGLPSSSPYFGFKVPERPATAETGRKLPDFHASESRPVPDLVLTPNTPGYRPSSSRESANNLYLSQLERESQSRRMSQPVSQPFGHLSNSSDQFSSMFPGQTQAQSQKLAELAEAKSRLISSSSFSPSPSTATRSLDQGLANPFWAPPNSQRPSSTPAESYDLPPRRVLPFDPSRRLSSAVDLPALPKPTPVSKPGARMATSNENPSDPEPMLASKPSPKKVANEEKSQVPKPAPMSALACSPKKATHSKETPVPIPVPATKRVAQRKAPTAKPPAKPAAIANTDDHSPIRPTTQETVFTPPVPHEDEPSPLAAKSAAAAAAAASARPASAASGLISKANAPARKRTPGPVRPASNNKRPKMVNASTQTQEAPTIQERVKEKGPDMAPSDLAPPNTFLNEIDAFLTKHKARPPPKELWKIPAYQEASEEDRHMMINDFICENLENPDFLQLCEDMETAWRRIGLAQSSILKTSPAPVDMNYV</sequence>
<feature type="compositionally biased region" description="Polar residues" evidence="1">
    <location>
        <begin position="264"/>
        <end position="298"/>
    </location>
</feature>
<dbReference type="HOGENOM" id="CLU_431460_0_0_1"/>
<feature type="compositionally biased region" description="Low complexity" evidence="1">
    <location>
        <begin position="158"/>
        <end position="172"/>
    </location>
</feature>
<name>K1W9I3_MARBU</name>
<feature type="compositionally biased region" description="Polar residues" evidence="1">
    <location>
        <begin position="338"/>
        <end position="348"/>
    </location>
</feature>
<feature type="region of interest" description="Disordered" evidence="1">
    <location>
        <begin position="149"/>
        <end position="190"/>
    </location>
</feature>
<dbReference type="OrthoDB" id="5360255at2759"/>
<dbReference type="OMA" id="HRTQLRM"/>
<feature type="compositionally biased region" description="Low complexity" evidence="1">
    <location>
        <begin position="311"/>
        <end position="320"/>
    </location>
</feature>
<gene>
    <name evidence="2" type="ORF">MBM_08111</name>
</gene>
<organism evidence="2 3">
    <name type="scientific">Marssonina brunnea f. sp. multigermtubi (strain MB_m1)</name>
    <name type="common">Marssonina leaf spot fungus</name>
    <dbReference type="NCBI Taxonomy" id="1072389"/>
    <lineage>
        <taxon>Eukaryota</taxon>
        <taxon>Fungi</taxon>
        <taxon>Dikarya</taxon>
        <taxon>Ascomycota</taxon>
        <taxon>Pezizomycotina</taxon>
        <taxon>Leotiomycetes</taxon>
        <taxon>Helotiales</taxon>
        <taxon>Drepanopezizaceae</taxon>
        <taxon>Drepanopeziza</taxon>
    </lineage>
</organism>
<evidence type="ECO:0000313" key="3">
    <source>
        <dbReference type="Proteomes" id="UP000006753"/>
    </source>
</evidence>
<evidence type="ECO:0000256" key="1">
    <source>
        <dbReference type="SAM" id="MobiDB-lite"/>
    </source>
</evidence>
<evidence type="ECO:0000313" key="2">
    <source>
        <dbReference type="EMBL" id="EKD13910.1"/>
    </source>
</evidence>
<dbReference type="Pfam" id="PF03525">
    <property type="entry name" value="Meiotic_rec114"/>
    <property type="match status" value="1"/>
</dbReference>
<dbReference type="GO" id="GO:0007131">
    <property type="term" value="P:reciprocal meiotic recombination"/>
    <property type="evidence" value="ECO:0007669"/>
    <property type="project" value="InterPro"/>
</dbReference>
<feature type="compositionally biased region" description="Polar residues" evidence="1">
    <location>
        <begin position="178"/>
        <end position="190"/>
    </location>
</feature>
<dbReference type="EMBL" id="JH921448">
    <property type="protein sequence ID" value="EKD13910.1"/>
    <property type="molecule type" value="Genomic_DNA"/>
</dbReference>
<dbReference type="InterPro" id="IPR004354">
    <property type="entry name" value="Meiotic_Rec114"/>
</dbReference>
<feature type="compositionally biased region" description="Polar residues" evidence="1">
    <location>
        <begin position="234"/>
        <end position="254"/>
    </location>
</feature>
<proteinExistence type="predicted"/>
<dbReference type="InParanoid" id="K1W9I3"/>
<accession>K1W9I3</accession>
<feature type="region of interest" description="Disordered" evidence="1">
    <location>
        <begin position="218"/>
        <end position="565"/>
    </location>
</feature>
<feature type="compositionally biased region" description="Polar residues" evidence="1">
    <location>
        <begin position="554"/>
        <end position="563"/>
    </location>
</feature>
<dbReference type="KEGG" id="mbe:MBM_08111"/>
<dbReference type="eggNOG" id="ENOG502SBD0">
    <property type="taxonomic scope" value="Eukaryota"/>
</dbReference>
<reference evidence="2 3" key="1">
    <citation type="journal article" date="2012" name="BMC Genomics">
        <title>Sequencing the genome of Marssonina brunnea reveals fungus-poplar co-evolution.</title>
        <authorList>
            <person name="Zhu S."/>
            <person name="Cao Y.-Z."/>
            <person name="Jiang C."/>
            <person name="Tan B.-Y."/>
            <person name="Wang Z."/>
            <person name="Feng S."/>
            <person name="Zhang L."/>
            <person name="Su X.-H."/>
            <person name="Brejova B."/>
            <person name="Vinar T."/>
            <person name="Xu M."/>
            <person name="Wang M.-X."/>
            <person name="Zhang S.-G."/>
            <person name="Huang M.-R."/>
            <person name="Wu R."/>
            <person name="Zhou Y."/>
        </authorList>
    </citation>
    <scope>NUCLEOTIDE SEQUENCE [LARGE SCALE GENOMIC DNA]</scope>
    <source>
        <strain evidence="2 3">MB_m1</strain>
    </source>
</reference>
<keyword evidence="3" id="KW-1185">Reference proteome</keyword>
<dbReference type="AlphaFoldDB" id="K1W9I3"/>
<protein>
    <submittedName>
        <fullName evidence="2">Uncharacterized protein</fullName>
    </submittedName>
</protein>